<protein>
    <submittedName>
        <fullName evidence="2">Uncharacterized protein</fullName>
    </submittedName>
</protein>
<name>A0A0M0JK22_9EUKA</name>
<gene>
    <name evidence="2" type="ORF">Ctob_004261</name>
</gene>
<dbReference type="AlphaFoldDB" id="A0A0M0JK22"/>
<comment type="caution">
    <text evidence="2">The sequence shown here is derived from an EMBL/GenBank/DDBJ whole genome shotgun (WGS) entry which is preliminary data.</text>
</comment>
<organism evidence="2 3">
    <name type="scientific">Chrysochromulina tobinii</name>
    <dbReference type="NCBI Taxonomy" id="1460289"/>
    <lineage>
        <taxon>Eukaryota</taxon>
        <taxon>Haptista</taxon>
        <taxon>Haptophyta</taxon>
        <taxon>Prymnesiophyceae</taxon>
        <taxon>Prymnesiales</taxon>
        <taxon>Chrysochromulinaceae</taxon>
        <taxon>Chrysochromulina</taxon>
    </lineage>
</organism>
<accession>A0A0M0JK22</accession>
<evidence type="ECO:0000313" key="3">
    <source>
        <dbReference type="Proteomes" id="UP000037460"/>
    </source>
</evidence>
<evidence type="ECO:0000256" key="1">
    <source>
        <dbReference type="SAM" id="MobiDB-lite"/>
    </source>
</evidence>
<feature type="region of interest" description="Disordered" evidence="1">
    <location>
        <begin position="1"/>
        <end position="37"/>
    </location>
</feature>
<reference evidence="3" key="1">
    <citation type="journal article" date="2015" name="PLoS Genet.">
        <title>Genome Sequence and Transcriptome Analyses of Chrysochromulina tobin: Metabolic Tools for Enhanced Algal Fitness in the Prominent Order Prymnesiales (Haptophyceae).</title>
        <authorList>
            <person name="Hovde B.T."/>
            <person name="Deodato C.R."/>
            <person name="Hunsperger H.M."/>
            <person name="Ryken S.A."/>
            <person name="Yost W."/>
            <person name="Jha R.K."/>
            <person name="Patterson J."/>
            <person name="Monnat R.J. Jr."/>
            <person name="Barlow S.B."/>
            <person name="Starkenburg S.R."/>
            <person name="Cattolico R.A."/>
        </authorList>
    </citation>
    <scope>NUCLEOTIDE SEQUENCE</scope>
    <source>
        <strain evidence="3">CCMP291</strain>
    </source>
</reference>
<sequence>MLSGAALQELSKEPTKGADENPPKPPRPAELEEGWRDEGHEYLGRRVARPFEGGLTVVGRITRWLPAGDGEDEPPLFHVDHDDGDEEDLEEYECIDAFELYKTTPEATKLAQAKARAEAWVAKFVSGAVRGRLVARTFVRASVEGC</sequence>
<proteinExistence type="predicted"/>
<feature type="compositionally biased region" description="Basic and acidic residues" evidence="1">
    <location>
        <begin position="10"/>
        <end position="37"/>
    </location>
</feature>
<keyword evidence="3" id="KW-1185">Reference proteome</keyword>
<evidence type="ECO:0000313" key="2">
    <source>
        <dbReference type="EMBL" id="KOO26840.1"/>
    </source>
</evidence>
<dbReference type="Proteomes" id="UP000037460">
    <property type="component" value="Unassembled WGS sequence"/>
</dbReference>
<dbReference type="EMBL" id="JWZX01002794">
    <property type="protein sequence ID" value="KOO26840.1"/>
    <property type="molecule type" value="Genomic_DNA"/>
</dbReference>